<keyword evidence="5" id="KW-1185">Reference proteome</keyword>
<dbReference type="Pfam" id="PF17775">
    <property type="entry name" value="YchJ_M-like"/>
    <property type="match status" value="1"/>
</dbReference>
<accession>A0ABQ6IE21</accession>
<dbReference type="Gene3D" id="3.10.450.50">
    <property type="match status" value="1"/>
</dbReference>
<reference evidence="5" key="1">
    <citation type="journal article" date="2019" name="Int. J. Syst. Evol. Microbiol.">
        <title>The Global Catalogue of Microorganisms (GCM) 10K type strain sequencing project: providing services to taxonomists for standard genome sequencing and annotation.</title>
        <authorList>
            <consortium name="The Broad Institute Genomics Platform"/>
            <consortium name="The Broad Institute Genome Sequencing Center for Infectious Disease"/>
            <person name="Wu L."/>
            <person name="Ma J."/>
        </authorList>
    </citation>
    <scope>NUCLEOTIDE SEQUENCE [LARGE SCALE GENOMIC DNA]</scope>
    <source>
        <strain evidence="5">NBRC 112299</strain>
    </source>
</reference>
<comment type="caution">
    <text evidence="4">The sequence shown here is derived from an EMBL/GenBank/DDBJ whole genome shotgun (WGS) entry which is preliminary data.</text>
</comment>
<comment type="similarity">
    <text evidence="1 2">Belongs to the UPF0225 family.</text>
</comment>
<feature type="domain" description="YchJ-like middle NTF2-like" evidence="3">
    <location>
        <begin position="29"/>
        <end position="122"/>
    </location>
</feature>
<evidence type="ECO:0000259" key="3">
    <source>
        <dbReference type="Pfam" id="PF17775"/>
    </source>
</evidence>
<evidence type="ECO:0000256" key="2">
    <source>
        <dbReference type="HAMAP-Rule" id="MF_00612"/>
    </source>
</evidence>
<dbReference type="InterPro" id="IPR032710">
    <property type="entry name" value="NTF2-like_dom_sf"/>
</dbReference>
<dbReference type="InterPro" id="IPR023006">
    <property type="entry name" value="YchJ-like"/>
</dbReference>
<dbReference type="HAMAP" id="MF_00612">
    <property type="entry name" value="UPF0225"/>
    <property type="match status" value="1"/>
</dbReference>
<dbReference type="RefSeq" id="WP_284328067.1">
    <property type="nucleotide sequence ID" value="NZ_BSUN01000001.1"/>
</dbReference>
<name>A0ABQ6IE21_9MICO</name>
<dbReference type="InterPro" id="IPR048469">
    <property type="entry name" value="YchJ-like_M"/>
</dbReference>
<sequence>MAALCPCGSGIGFAECCRPVLRGEREAATAEALMRSRYTAFVRRDEAYLLRTWAAQTRPAGVETDGVTWHGLEIVGSTDGQPADASGTVTFVAHFSDGAGIQALREHSRFAREEGRWVYVDGDHQ</sequence>
<gene>
    <name evidence="4" type="ORF">GCM10025876_17840</name>
</gene>
<protein>
    <recommendedName>
        <fullName evidence="2">UPF0225 protein GCM10025876_17840</fullName>
    </recommendedName>
</protein>
<dbReference type="SUPFAM" id="SSF54427">
    <property type="entry name" value="NTF2-like"/>
    <property type="match status" value="1"/>
</dbReference>
<organism evidence="4 5">
    <name type="scientific">Demequina litorisediminis</name>
    <dbReference type="NCBI Taxonomy" id="1849022"/>
    <lineage>
        <taxon>Bacteria</taxon>
        <taxon>Bacillati</taxon>
        <taxon>Actinomycetota</taxon>
        <taxon>Actinomycetes</taxon>
        <taxon>Micrococcales</taxon>
        <taxon>Demequinaceae</taxon>
        <taxon>Demequina</taxon>
    </lineage>
</organism>
<evidence type="ECO:0000256" key="1">
    <source>
        <dbReference type="ARBA" id="ARBA00010839"/>
    </source>
</evidence>
<dbReference type="InterPro" id="IPR004027">
    <property type="entry name" value="SEC_C_motif"/>
</dbReference>
<dbReference type="EMBL" id="BSUN01000001">
    <property type="protein sequence ID" value="GMA35580.1"/>
    <property type="molecule type" value="Genomic_DNA"/>
</dbReference>
<dbReference type="Proteomes" id="UP001157125">
    <property type="component" value="Unassembled WGS sequence"/>
</dbReference>
<proteinExistence type="inferred from homology"/>
<dbReference type="Pfam" id="PF02810">
    <property type="entry name" value="SEC-C"/>
    <property type="match status" value="1"/>
</dbReference>
<evidence type="ECO:0000313" key="4">
    <source>
        <dbReference type="EMBL" id="GMA35580.1"/>
    </source>
</evidence>
<evidence type="ECO:0000313" key="5">
    <source>
        <dbReference type="Proteomes" id="UP001157125"/>
    </source>
</evidence>